<dbReference type="RefSeq" id="XP_021865387.1">
    <property type="nucleotide sequence ID" value="XM_022009695.2"/>
</dbReference>
<dbReference type="InterPro" id="IPR000182">
    <property type="entry name" value="GNAT_dom"/>
</dbReference>
<dbReference type="PANTHER" id="PTHR10925">
    <property type="entry name" value="N-ACETYLTRANSFERASE 10"/>
    <property type="match status" value="1"/>
</dbReference>
<dbReference type="InterPro" id="IPR007807">
    <property type="entry name" value="TcmA/NAT10_helicase"/>
</dbReference>
<name>A0A9R0JCM2_SPIOL</name>
<organism evidence="16 17">
    <name type="scientific">Spinacia oleracea</name>
    <name type="common">Spinach</name>
    <dbReference type="NCBI Taxonomy" id="3562"/>
    <lineage>
        <taxon>Eukaryota</taxon>
        <taxon>Viridiplantae</taxon>
        <taxon>Streptophyta</taxon>
        <taxon>Embryophyta</taxon>
        <taxon>Tracheophyta</taxon>
        <taxon>Spermatophyta</taxon>
        <taxon>Magnoliopsida</taxon>
        <taxon>eudicotyledons</taxon>
        <taxon>Gunneridae</taxon>
        <taxon>Pentapetalae</taxon>
        <taxon>Caryophyllales</taxon>
        <taxon>Chenopodiaceae</taxon>
        <taxon>Chenopodioideae</taxon>
        <taxon>Anserineae</taxon>
        <taxon>Spinacia</taxon>
    </lineage>
</organism>
<dbReference type="InterPro" id="IPR032672">
    <property type="entry name" value="TmcA/NAT10/Kre33"/>
</dbReference>
<evidence type="ECO:0000256" key="6">
    <source>
        <dbReference type="ARBA" id="ARBA00022840"/>
    </source>
</evidence>
<evidence type="ECO:0000259" key="13">
    <source>
        <dbReference type="Pfam" id="PF08351"/>
    </source>
</evidence>
<dbReference type="InterPro" id="IPR027417">
    <property type="entry name" value="P-loop_NTPase"/>
</dbReference>
<evidence type="ECO:0000259" key="15">
    <source>
        <dbReference type="Pfam" id="PF13725"/>
    </source>
</evidence>
<evidence type="ECO:0000256" key="3">
    <source>
        <dbReference type="ARBA" id="ARBA00022679"/>
    </source>
</evidence>
<dbReference type="Gene3D" id="3.40.630.30">
    <property type="match status" value="1"/>
</dbReference>
<keyword evidence="5 10" id="KW-0547">Nucleotide-binding</keyword>
<feature type="domain" description="N-acetyltransferase" evidence="14">
    <location>
        <begin position="517"/>
        <end position="744"/>
    </location>
</feature>
<comment type="similarity">
    <text evidence="10">Belongs to the RNA cytidine acetyltransferase family. NAT10 subfamily.</text>
</comment>
<protein>
    <recommendedName>
        <fullName evidence="9 10">RNA cytidine acetyltransferase</fullName>
        <ecNumber evidence="10">2.3.1.-</ecNumber>
    </recommendedName>
    <alternativeName>
        <fullName evidence="10">18S rRNA cytosine acetyltransferase</fullName>
    </alternativeName>
</protein>
<accession>A0A9R0JCM2</accession>
<keyword evidence="8 10" id="KW-0012">Acyltransferase</keyword>
<dbReference type="AlphaFoldDB" id="A0A9R0JCM2"/>
<dbReference type="Proteomes" id="UP000813463">
    <property type="component" value="Chromosome 3"/>
</dbReference>
<dbReference type="PANTHER" id="PTHR10925:SF5">
    <property type="entry name" value="RNA CYTIDINE ACETYLTRANSFERASE"/>
    <property type="match status" value="1"/>
</dbReference>
<comment type="subcellular location">
    <subcellularLocation>
        <location evidence="1 10">Nucleus</location>
        <location evidence="1 10">Nucleolus</location>
    </subcellularLocation>
</comment>
<dbReference type="InterPro" id="IPR027992">
    <property type="entry name" value="tRNA_bind_dom"/>
</dbReference>
<dbReference type="GO" id="GO:0051392">
    <property type="term" value="F:tRNA cytidine N4-acetyltransferase activity"/>
    <property type="evidence" value="ECO:0000318"/>
    <property type="project" value="GO_Central"/>
</dbReference>
<dbReference type="Gene3D" id="3.40.50.300">
    <property type="entry name" value="P-loop containing nucleotide triphosphate hydrolases"/>
    <property type="match status" value="1"/>
</dbReference>
<reference evidence="17" key="2">
    <citation type="submission" date="2025-08" db="UniProtKB">
        <authorList>
            <consortium name="RefSeq"/>
        </authorList>
    </citation>
    <scope>IDENTIFICATION</scope>
    <source>
        <tissue evidence="17">Leaf</tissue>
    </source>
</reference>
<proteinExistence type="inferred from homology"/>
<feature type="domain" description="TmcA/NAT10 N-terminal" evidence="13">
    <location>
        <begin position="1"/>
        <end position="200"/>
    </location>
</feature>
<comment type="function">
    <text evidence="10">RNA cytidine acetyltransferase with specificity toward both 18S rRNA and tRNAs. Catalyzes the formation of N(4)-acetylcytidine (ac4C) in 18S rRNA. Required for early nucleolar cleavages of precursor rRNA at sites A0, A1 and A2 during 18S rRNA synthesis. Catalyzes the formation of ac4C in serine and leucine tRNAs. Requires a tRNA-binding adapter protein for full tRNA acetyltransferase activity but not for 18S rRNA acetylation.</text>
</comment>
<keyword evidence="3 10" id="KW-0808">Transferase</keyword>
<dbReference type="GeneID" id="110804127"/>
<dbReference type="GO" id="GO:0005524">
    <property type="term" value="F:ATP binding"/>
    <property type="evidence" value="ECO:0007669"/>
    <property type="project" value="UniProtKB-UniRule"/>
</dbReference>
<keyword evidence="16" id="KW-1185">Reference proteome</keyword>
<dbReference type="GO" id="GO:1904812">
    <property type="term" value="P:rRNA acetylation involved in maturation of SSU-rRNA"/>
    <property type="evidence" value="ECO:0000318"/>
    <property type="project" value="GO_Central"/>
</dbReference>
<dbReference type="Pfam" id="PF08351">
    <property type="entry name" value="TmcA_N"/>
    <property type="match status" value="1"/>
</dbReference>
<keyword evidence="4 10" id="KW-0819">tRNA processing</keyword>
<feature type="domain" description="TcmA/NAT10 helicase" evidence="12">
    <location>
        <begin position="281"/>
        <end position="477"/>
    </location>
</feature>
<evidence type="ECO:0000256" key="2">
    <source>
        <dbReference type="ARBA" id="ARBA00022552"/>
    </source>
</evidence>
<evidence type="ECO:0000256" key="1">
    <source>
        <dbReference type="ARBA" id="ARBA00004604"/>
    </source>
</evidence>
<dbReference type="EC" id="2.3.1.-" evidence="10"/>
<comment type="catalytic activity">
    <reaction evidence="10">
        <text>a cytidine in tRNA + acetyl-CoA + ATP + H2O = an N(4)-acetylcytidine in tRNA + ADP + phosphate + CoA + H(+)</text>
        <dbReference type="Rhea" id="RHEA:53876"/>
        <dbReference type="Rhea" id="RHEA-COMP:13670"/>
        <dbReference type="Rhea" id="RHEA-COMP:13671"/>
        <dbReference type="ChEBI" id="CHEBI:15377"/>
        <dbReference type="ChEBI" id="CHEBI:15378"/>
        <dbReference type="ChEBI" id="CHEBI:30616"/>
        <dbReference type="ChEBI" id="CHEBI:43474"/>
        <dbReference type="ChEBI" id="CHEBI:57287"/>
        <dbReference type="ChEBI" id="CHEBI:57288"/>
        <dbReference type="ChEBI" id="CHEBI:74900"/>
        <dbReference type="ChEBI" id="CHEBI:82748"/>
        <dbReference type="ChEBI" id="CHEBI:456216"/>
    </reaction>
</comment>
<feature type="compositionally biased region" description="Basic and acidic residues" evidence="11">
    <location>
        <begin position="999"/>
        <end position="1014"/>
    </location>
</feature>
<evidence type="ECO:0000256" key="11">
    <source>
        <dbReference type="SAM" id="MobiDB-lite"/>
    </source>
</evidence>
<gene>
    <name evidence="17" type="primary">LOC110804127</name>
</gene>
<feature type="binding site" evidence="10">
    <location>
        <begin position="286"/>
        <end position="295"/>
    </location>
    <ligand>
        <name>ATP</name>
        <dbReference type="ChEBI" id="CHEBI:30616"/>
    </ligand>
</feature>
<evidence type="ECO:0000256" key="4">
    <source>
        <dbReference type="ARBA" id="ARBA00022694"/>
    </source>
</evidence>
<dbReference type="Gene3D" id="3.40.50.11040">
    <property type="match status" value="1"/>
</dbReference>
<evidence type="ECO:0000256" key="8">
    <source>
        <dbReference type="ARBA" id="ARBA00023315"/>
    </source>
</evidence>
<keyword evidence="6 10" id="KW-0067">ATP-binding</keyword>
<feature type="binding site" evidence="10">
    <location>
        <begin position="618"/>
        <end position="620"/>
    </location>
    <ligand>
        <name>acetyl-CoA</name>
        <dbReference type="ChEBI" id="CHEBI:57288"/>
    </ligand>
</feature>
<evidence type="ECO:0000259" key="14">
    <source>
        <dbReference type="Pfam" id="PF13718"/>
    </source>
</evidence>
<evidence type="ECO:0000256" key="7">
    <source>
        <dbReference type="ARBA" id="ARBA00023242"/>
    </source>
</evidence>
<dbReference type="GO" id="GO:1990883">
    <property type="term" value="F:18S rRNA cytidine N-acetyltransferase activity"/>
    <property type="evidence" value="ECO:0000318"/>
    <property type="project" value="GO_Central"/>
</dbReference>
<comment type="catalytic activity">
    <reaction evidence="10">
        <text>a cytidine in 18S rRNA + acetyl-CoA + ATP + H2O = an N(4)-acetylcytidine in 18S rRNA + ADP + phosphate + CoA + H(+)</text>
        <dbReference type="Rhea" id="RHEA:51424"/>
        <dbReference type="Rhea" id="RHEA-COMP:13575"/>
        <dbReference type="Rhea" id="RHEA-COMP:13576"/>
        <dbReference type="ChEBI" id="CHEBI:15377"/>
        <dbReference type="ChEBI" id="CHEBI:15378"/>
        <dbReference type="ChEBI" id="CHEBI:30616"/>
        <dbReference type="ChEBI" id="CHEBI:43474"/>
        <dbReference type="ChEBI" id="CHEBI:57287"/>
        <dbReference type="ChEBI" id="CHEBI:57288"/>
        <dbReference type="ChEBI" id="CHEBI:74900"/>
        <dbReference type="ChEBI" id="CHEBI:82748"/>
        <dbReference type="ChEBI" id="CHEBI:456216"/>
    </reaction>
</comment>
<feature type="binding site" evidence="10">
    <location>
        <position position="459"/>
    </location>
    <ligand>
        <name>ATP</name>
        <dbReference type="ChEBI" id="CHEBI:30616"/>
    </ligand>
</feature>
<reference evidence="16" key="1">
    <citation type="journal article" date="2021" name="Nat. Commun.">
        <title>Genomic analyses provide insights into spinach domestication and the genetic basis of agronomic traits.</title>
        <authorList>
            <person name="Cai X."/>
            <person name="Sun X."/>
            <person name="Xu C."/>
            <person name="Sun H."/>
            <person name="Wang X."/>
            <person name="Ge C."/>
            <person name="Zhang Z."/>
            <person name="Wang Q."/>
            <person name="Fei Z."/>
            <person name="Jiao C."/>
            <person name="Wang Q."/>
        </authorList>
    </citation>
    <scope>NUCLEOTIDE SEQUENCE [LARGE SCALE GENOMIC DNA]</scope>
    <source>
        <strain evidence="16">cv. Varoflay</strain>
    </source>
</reference>
<keyword evidence="7 10" id="KW-0539">Nucleus</keyword>
<evidence type="ECO:0000259" key="12">
    <source>
        <dbReference type="Pfam" id="PF05127"/>
    </source>
</evidence>
<feature type="region of interest" description="Disordered" evidence="11">
    <location>
        <begin position="976"/>
        <end position="1022"/>
    </location>
</feature>
<dbReference type="GO" id="GO:0002101">
    <property type="term" value="P:tRNA wobble cytosine modification"/>
    <property type="evidence" value="ECO:0000318"/>
    <property type="project" value="GO_Central"/>
</dbReference>
<evidence type="ECO:0000313" key="16">
    <source>
        <dbReference type="Proteomes" id="UP000813463"/>
    </source>
</evidence>
<dbReference type="GO" id="GO:0005730">
    <property type="term" value="C:nucleolus"/>
    <property type="evidence" value="ECO:0000318"/>
    <property type="project" value="GO_Central"/>
</dbReference>
<evidence type="ECO:0000313" key="17">
    <source>
        <dbReference type="RefSeq" id="XP_021865387.1"/>
    </source>
</evidence>
<sequence>MRKKVDERIRTLIENGVKSRHRSLFVIIGDKSRDQIVNLHYMLSKAVVKARPTVLWCYKTKLELSSHKKKRAKEVKKLMQRGLLDPEKVDPFSLFIESGGITYCLYKDSERVLGNTFGMCILQDFEALTPNLLARTIETVEGGGLIVLLLRSLSSLTSLCTMVMDVHERFRTESHSDATGRFNERFLLSVASCKACVVMDDELNILPISTHIKSITPVPVKEGSEGLSEAERDLKNLKEELNEEFPVGPLIRKCCTLDQGKSVITFLDAVLDKTLRSTIALLAARGRGKSAALGLAVAGAVAAGYSNIFVTAPSPENLKTLFEFIRKGFESLEYKEHIDYDVVKSSNPEFKKAIVRINIYKQHRQTIQYILPHEHEKLSQVELLVIDEAAAIPLPVVKSLLGPYLVFISSTVNGYEGTGRSLSLKLLQQLEEQSQMSKKLDSSLSGRIFKKIDLNESIRYATGDPIESWLNGLLCLDVANYIPNITRLPSPSECDLYYVNRDTLFSYHKDSELFLQRMMALYVASHYKNSPNDLQLMADAPAHHLFVLLGPVDESKNHLPDILCVIQICFEGKISLNSAMRSLSDGRSPHGDQIPWKFCEQFRETVFPSLSGARIVRIATHPSAMRLGYGSVAVELLARYFEGQLTSTSETDDDDIDELPVSIVQAAEKVSLLEENIKPRTNLPPLLVHLRERRPEKLHYIGVSFGLTLDLLRFWRKHKFVPFYIGQTPNAVTGEHSCMVLKPLHNNDIEADASDQFGFLGPFYQEYKRTFIGLLNSNHFRSMEYKLAMSMLDPKINFAGSEPAGLNTDRILKTIDEYITPLDMKKLQAYVENLADYRLILHMVPRLAHFYFEERIPVSLSYAQASVLLCLGLQGQDVSYVEGQMKLERQQILSLFIKEMKKIYKFLCGIATKDIESALPRLKEIVMEPHKITLEEELNNGAKQVKNDMKAKAEGLLDPERLQQFAVEADFDKALKNGGGKIPSICSVESSKSKLKKKNKDDNEKKRGRDERGNKSSKKKKS</sequence>
<dbReference type="GO" id="GO:0030686">
    <property type="term" value="C:90S preribosome"/>
    <property type="evidence" value="ECO:0007669"/>
    <property type="project" value="TreeGrafter"/>
</dbReference>
<evidence type="ECO:0000256" key="9">
    <source>
        <dbReference type="ARBA" id="ARBA00068357"/>
    </source>
</evidence>
<evidence type="ECO:0000256" key="5">
    <source>
        <dbReference type="ARBA" id="ARBA00022741"/>
    </source>
</evidence>
<dbReference type="InterPro" id="IPR033688">
    <property type="entry name" value="NAT10"/>
</dbReference>
<dbReference type="OrthoDB" id="10067491at2759"/>
<dbReference type="GO" id="GO:0051391">
    <property type="term" value="P:tRNA acetylation"/>
    <property type="evidence" value="ECO:0000318"/>
    <property type="project" value="GO_Central"/>
</dbReference>
<dbReference type="Pfam" id="PF13725">
    <property type="entry name" value="tRNA_bind_2"/>
    <property type="match status" value="1"/>
</dbReference>
<dbReference type="KEGG" id="soe:110804127"/>
<evidence type="ECO:0000256" key="10">
    <source>
        <dbReference type="HAMAP-Rule" id="MF_03211"/>
    </source>
</evidence>
<feature type="binding site" evidence="10">
    <location>
        <position position="717"/>
    </location>
    <ligand>
        <name>acetyl-CoA</name>
        <dbReference type="ChEBI" id="CHEBI:57288"/>
    </ligand>
</feature>
<feature type="binding site" evidence="10">
    <location>
        <begin position="625"/>
        <end position="631"/>
    </location>
    <ligand>
        <name>acetyl-CoA</name>
        <dbReference type="ChEBI" id="CHEBI:57288"/>
    </ligand>
</feature>
<dbReference type="FunFam" id="3.40.50.300:FF:002218">
    <property type="entry name" value="tRNA(Met) cytidine acetyltransferase TmcA"/>
    <property type="match status" value="1"/>
</dbReference>
<dbReference type="HAMAP" id="MF_03211">
    <property type="entry name" value="RNA_acetyltr_Nat10"/>
    <property type="match status" value="1"/>
</dbReference>
<feature type="domain" description="Possible tRNA binding" evidence="15">
    <location>
        <begin position="759"/>
        <end position="970"/>
    </location>
</feature>
<dbReference type="InterPro" id="IPR013562">
    <property type="entry name" value="TmcA/NAT10_N"/>
</dbReference>
<dbReference type="Pfam" id="PF05127">
    <property type="entry name" value="NAT10_TcmA_helicase"/>
    <property type="match status" value="1"/>
</dbReference>
<dbReference type="Pfam" id="PF13718">
    <property type="entry name" value="GNAT_acetyltr_2"/>
    <property type="match status" value="1"/>
</dbReference>
<dbReference type="GO" id="GO:0000049">
    <property type="term" value="F:tRNA binding"/>
    <property type="evidence" value="ECO:0000318"/>
    <property type="project" value="GO_Central"/>
</dbReference>
<keyword evidence="2 10" id="KW-0698">rRNA processing</keyword>